<dbReference type="RefSeq" id="XP_026273997.1">
    <property type="nucleotide sequence ID" value="XM_026418212.2"/>
</dbReference>
<evidence type="ECO:0000256" key="10">
    <source>
        <dbReference type="SAM" id="Phobius"/>
    </source>
</evidence>
<dbReference type="GO" id="GO:0005789">
    <property type="term" value="C:endoplasmic reticulum membrane"/>
    <property type="evidence" value="ECO:0007669"/>
    <property type="project" value="UniProtKB-SubCell"/>
</dbReference>
<dbReference type="GO" id="GO:0005811">
    <property type="term" value="C:lipid droplet"/>
    <property type="evidence" value="ECO:0007669"/>
    <property type="project" value="UniProtKB-SubCell"/>
</dbReference>
<dbReference type="Pfam" id="PF02845">
    <property type="entry name" value="CUE"/>
    <property type="match status" value="1"/>
</dbReference>
<evidence type="ECO:0000313" key="13">
    <source>
        <dbReference type="RefSeq" id="XP_026273997.1"/>
    </source>
</evidence>
<keyword evidence="10" id="KW-1133">Transmembrane helix</keyword>
<dbReference type="PROSITE" id="PS51140">
    <property type="entry name" value="CUE"/>
    <property type="match status" value="1"/>
</dbReference>
<dbReference type="OrthoDB" id="1854593at2759"/>
<evidence type="ECO:0000256" key="2">
    <source>
        <dbReference type="ARBA" id="ARBA00004502"/>
    </source>
</evidence>
<evidence type="ECO:0000259" key="11">
    <source>
        <dbReference type="PROSITE" id="PS51140"/>
    </source>
</evidence>
<reference evidence="13" key="1">
    <citation type="submission" date="2025-08" db="UniProtKB">
        <authorList>
            <consortium name="RefSeq"/>
        </authorList>
    </citation>
    <scope>IDENTIFICATION</scope>
    <source>
        <tissue evidence="13">Whole organism</tissue>
    </source>
</reference>
<dbReference type="InterPro" id="IPR003892">
    <property type="entry name" value="CUE"/>
</dbReference>
<organism evidence="12 13">
    <name type="scientific">Frankliniella occidentalis</name>
    <name type="common">Western flower thrips</name>
    <name type="synonym">Euthrips occidentalis</name>
    <dbReference type="NCBI Taxonomy" id="133901"/>
    <lineage>
        <taxon>Eukaryota</taxon>
        <taxon>Metazoa</taxon>
        <taxon>Ecdysozoa</taxon>
        <taxon>Arthropoda</taxon>
        <taxon>Hexapoda</taxon>
        <taxon>Insecta</taxon>
        <taxon>Pterygota</taxon>
        <taxon>Neoptera</taxon>
        <taxon>Paraneoptera</taxon>
        <taxon>Thysanoptera</taxon>
        <taxon>Terebrantia</taxon>
        <taxon>Thripoidea</taxon>
        <taxon>Thripidae</taxon>
        <taxon>Frankliniella</taxon>
    </lineage>
</organism>
<dbReference type="AlphaFoldDB" id="A0A6J1RYY1"/>
<evidence type="ECO:0000256" key="5">
    <source>
        <dbReference type="ARBA" id="ARBA00023136"/>
    </source>
</evidence>
<dbReference type="GeneID" id="113203494"/>
<evidence type="ECO:0000256" key="1">
    <source>
        <dbReference type="ARBA" id="ARBA00004406"/>
    </source>
</evidence>
<feature type="compositionally biased region" description="Polar residues" evidence="9">
    <location>
        <begin position="358"/>
        <end position="373"/>
    </location>
</feature>
<evidence type="ECO:0000256" key="7">
    <source>
        <dbReference type="ARBA" id="ARBA00035685"/>
    </source>
</evidence>
<dbReference type="KEGG" id="foc:113203494"/>
<evidence type="ECO:0000256" key="8">
    <source>
        <dbReference type="ARBA" id="ARBA00035713"/>
    </source>
</evidence>
<evidence type="ECO:0000256" key="9">
    <source>
        <dbReference type="SAM" id="MobiDB-lite"/>
    </source>
</evidence>
<feature type="transmembrane region" description="Helical" evidence="10">
    <location>
        <begin position="21"/>
        <end position="52"/>
    </location>
</feature>
<keyword evidence="10" id="KW-0812">Transmembrane</keyword>
<comment type="subcellular location">
    <subcellularLocation>
        <location evidence="1">Endoplasmic reticulum membrane</location>
        <topology evidence="1">Peripheral membrane protein</topology>
    </subcellularLocation>
    <subcellularLocation>
        <location evidence="2">Lipid droplet</location>
    </subcellularLocation>
</comment>
<gene>
    <name evidence="13" type="primary">LOC113203494</name>
</gene>
<name>A0A6J1RYY1_FRAOC</name>
<feature type="region of interest" description="Disordered" evidence="9">
    <location>
        <begin position="339"/>
        <end position="374"/>
    </location>
</feature>
<dbReference type="InterPro" id="IPR048056">
    <property type="entry name" value="AUP1_CUE"/>
</dbReference>
<dbReference type="PANTHER" id="PTHR15486">
    <property type="entry name" value="ANCIENT UBIQUITOUS PROTEIN"/>
    <property type="match status" value="1"/>
</dbReference>
<dbReference type="Proteomes" id="UP000504606">
    <property type="component" value="Unplaced"/>
</dbReference>
<evidence type="ECO:0000256" key="6">
    <source>
        <dbReference type="ARBA" id="ARBA00035634"/>
    </source>
</evidence>
<keyword evidence="5 10" id="KW-0472">Membrane</keyword>
<dbReference type="CDD" id="cd14420">
    <property type="entry name" value="CUE_AUP1"/>
    <property type="match status" value="1"/>
</dbReference>
<dbReference type="PANTHER" id="PTHR15486:SF96">
    <property type="entry name" value="LIPID DROPLET-REGULATING VLDL ASSEMBLY FACTOR AUP1"/>
    <property type="match status" value="1"/>
</dbReference>
<dbReference type="GO" id="GO:0043130">
    <property type="term" value="F:ubiquitin binding"/>
    <property type="evidence" value="ECO:0007669"/>
    <property type="project" value="InterPro"/>
</dbReference>
<evidence type="ECO:0000256" key="3">
    <source>
        <dbReference type="ARBA" id="ARBA00022677"/>
    </source>
</evidence>
<evidence type="ECO:0000313" key="12">
    <source>
        <dbReference type="Proteomes" id="UP000504606"/>
    </source>
</evidence>
<evidence type="ECO:0000256" key="4">
    <source>
        <dbReference type="ARBA" id="ARBA00022824"/>
    </source>
</evidence>
<comment type="similarity">
    <text evidence="6">Belongs to the AUP1 family.</text>
</comment>
<sequence>MSTIGIQQLFREERFPTGWRLIPLLLYSPFGLLLAFLRSFIGFQVLLAAAFVPHVSFIKSMILKTLCFTLGIVVREECEEKCDESAQVIVTNHISMLDYIPIHLLSGCVTPGRWDAPSAWALSLKSWGHGDTLLANVRAHLSNSETPVLIQPEGATTSGTTGLLKFESWPLETATRVQPAVIRVWRPAMADIAVTVVAASELWDIFFYLFVPFTVFTVRYLNVVELHKDETPAHGMERIEAAVAQDLGIRTTKFTAKDKMEYEKRYLAELYRPVAIANGAAALRLQPTGAQLLRMSNQVKEVLPNVPLDAIRRDLARTWDVDLTITNILEGLVPFVPEGQGPAIPTRSQRPAPDQMPAASSSRKTVQSGSLTFQERKAKMIEEARKKYIEKHGLQLSSSSVS</sequence>
<dbReference type="SMART" id="SM00546">
    <property type="entry name" value="CUE"/>
    <property type="match status" value="1"/>
</dbReference>
<keyword evidence="4" id="KW-0256">Endoplasmic reticulum</keyword>
<feature type="domain" description="CUE" evidence="11">
    <location>
        <begin position="291"/>
        <end position="333"/>
    </location>
</feature>
<dbReference type="Gene3D" id="1.10.8.10">
    <property type="entry name" value="DNA helicase RuvA subunit, C-terminal domain"/>
    <property type="match status" value="1"/>
</dbReference>
<dbReference type="GO" id="GO:0036503">
    <property type="term" value="P:ERAD pathway"/>
    <property type="evidence" value="ECO:0007669"/>
    <property type="project" value="InterPro"/>
</dbReference>
<keyword evidence="3" id="KW-0551">Lipid droplet</keyword>
<keyword evidence="12" id="KW-1185">Reference proteome</keyword>
<protein>
    <recommendedName>
        <fullName evidence="7">Lipid droplet-regulating VLDL assembly factor AUP1</fullName>
    </recommendedName>
    <alternativeName>
        <fullName evidence="8">Ancient ubiquitous protein 1</fullName>
    </alternativeName>
</protein>
<proteinExistence type="inferred from homology"/>
<accession>A0A6J1RYY1</accession>